<proteinExistence type="predicted"/>
<evidence type="ECO:0000259" key="2">
    <source>
        <dbReference type="Pfam" id="PF13579"/>
    </source>
</evidence>
<feature type="transmembrane region" description="Helical" evidence="1">
    <location>
        <begin position="76"/>
        <end position="95"/>
    </location>
</feature>
<sequence>MRVLIWTQHFWPENFLINDLAAALARKGHEVTILTGKPNYPEGSVYPGYVAGGVCHELHDGLRIVRIPILPRRRGSAMSLALNYLSFIASGYIVAPFVLRKEKFDAVFVYATSPVLQALPAIFLAWMKRASMTVWVQDLWPESLRATGFVRSPMLLSWVGSIVRYIYRRADSILIQSEAFRASVERLSAQPGKIHYFPNIVAAGGHPVARGTDLGSSEADLVSEMRRYFAVVFAGNIGRAQSCETILAAAERLGSVTDIRFYIVGAGSQAAFIAQEIVRRKLPNVFMTGQMPALTMPSLFEATSALLVTLADDPVLALTVPSKLQAYFAAGKPIVASVNGEAGRVVGAARAGLVCGAEDGGALADRVLRLYKMPPEDLAQLGANGIRYFEQNFDMNARVCELSGMLESLQGRRPA</sequence>
<gene>
    <name evidence="3" type="ORF">ACFQND_18395</name>
</gene>
<dbReference type="SUPFAM" id="SSF53756">
    <property type="entry name" value="UDP-Glycosyltransferase/glycogen phosphorylase"/>
    <property type="match status" value="1"/>
</dbReference>
<keyword evidence="1" id="KW-0472">Membrane</keyword>
<evidence type="ECO:0000256" key="1">
    <source>
        <dbReference type="SAM" id="Phobius"/>
    </source>
</evidence>
<dbReference type="Gene3D" id="3.40.50.2000">
    <property type="entry name" value="Glycogen Phosphorylase B"/>
    <property type="match status" value="2"/>
</dbReference>
<organism evidence="3 4">
    <name type="scientific">Polaromonas aquatica</name>
    <dbReference type="NCBI Taxonomy" id="332657"/>
    <lineage>
        <taxon>Bacteria</taxon>
        <taxon>Pseudomonadati</taxon>
        <taxon>Pseudomonadota</taxon>
        <taxon>Betaproteobacteria</taxon>
        <taxon>Burkholderiales</taxon>
        <taxon>Comamonadaceae</taxon>
        <taxon>Polaromonas</taxon>
    </lineage>
</organism>
<dbReference type="RefSeq" id="WP_371436943.1">
    <property type="nucleotide sequence ID" value="NZ_JBHSRS010000082.1"/>
</dbReference>
<dbReference type="Proteomes" id="UP001596270">
    <property type="component" value="Unassembled WGS sequence"/>
</dbReference>
<comment type="caution">
    <text evidence="3">The sequence shown here is derived from an EMBL/GenBank/DDBJ whole genome shotgun (WGS) entry which is preliminary data.</text>
</comment>
<name>A0ABW1U1U1_9BURK</name>
<protein>
    <submittedName>
        <fullName evidence="3">Glycosyltransferase family 4 protein</fullName>
    </submittedName>
</protein>
<dbReference type="Pfam" id="PF13692">
    <property type="entry name" value="Glyco_trans_1_4"/>
    <property type="match status" value="1"/>
</dbReference>
<dbReference type="Pfam" id="PF13579">
    <property type="entry name" value="Glyco_trans_4_4"/>
    <property type="match status" value="1"/>
</dbReference>
<evidence type="ECO:0000313" key="4">
    <source>
        <dbReference type="Proteomes" id="UP001596270"/>
    </source>
</evidence>
<dbReference type="InterPro" id="IPR028098">
    <property type="entry name" value="Glyco_trans_4-like_N"/>
</dbReference>
<dbReference type="EMBL" id="JBHSRS010000082">
    <property type="protein sequence ID" value="MFC6283199.1"/>
    <property type="molecule type" value="Genomic_DNA"/>
</dbReference>
<dbReference type="PANTHER" id="PTHR12526">
    <property type="entry name" value="GLYCOSYLTRANSFERASE"/>
    <property type="match status" value="1"/>
</dbReference>
<keyword evidence="1" id="KW-1133">Transmembrane helix</keyword>
<dbReference type="CDD" id="cd03794">
    <property type="entry name" value="GT4_WbuB-like"/>
    <property type="match status" value="1"/>
</dbReference>
<keyword evidence="4" id="KW-1185">Reference proteome</keyword>
<accession>A0ABW1U1U1</accession>
<feature type="domain" description="Glycosyltransferase subfamily 4-like N-terminal" evidence="2">
    <location>
        <begin position="18"/>
        <end position="199"/>
    </location>
</feature>
<feature type="transmembrane region" description="Helical" evidence="1">
    <location>
        <begin position="107"/>
        <end position="127"/>
    </location>
</feature>
<reference evidence="4" key="1">
    <citation type="journal article" date="2019" name="Int. J. Syst. Evol. Microbiol.">
        <title>The Global Catalogue of Microorganisms (GCM) 10K type strain sequencing project: providing services to taxonomists for standard genome sequencing and annotation.</title>
        <authorList>
            <consortium name="The Broad Institute Genomics Platform"/>
            <consortium name="The Broad Institute Genome Sequencing Center for Infectious Disease"/>
            <person name="Wu L."/>
            <person name="Ma J."/>
        </authorList>
    </citation>
    <scope>NUCLEOTIDE SEQUENCE [LARGE SCALE GENOMIC DNA]</scope>
    <source>
        <strain evidence="4">CCUG 39402</strain>
    </source>
</reference>
<evidence type="ECO:0000313" key="3">
    <source>
        <dbReference type="EMBL" id="MFC6283199.1"/>
    </source>
</evidence>
<keyword evidence="1" id="KW-0812">Transmembrane</keyword>